<comment type="caution">
    <text evidence="1">The sequence shown here is derived from an EMBL/GenBank/DDBJ whole genome shotgun (WGS) entry which is preliminary data.</text>
</comment>
<dbReference type="RefSeq" id="WP_382343164.1">
    <property type="nucleotide sequence ID" value="NZ_JBHSAB010000021.1"/>
</dbReference>
<evidence type="ECO:0000313" key="1">
    <source>
        <dbReference type="EMBL" id="MFC3909186.1"/>
    </source>
</evidence>
<gene>
    <name evidence="1" type="ORF">ACFORL_08895</name>
</gene>
<protein>
    <submittedName>
        <fullName evidence="1">Uncharacterized protein</fullName>
    </submittedName>
</protein>
<evidence type="ECO:0000313" key="2">
    <source>
        <dbReference type="Proteomes" id="UP001595758"/>
    </source>
</evidence>
<dbReference type="EMBL" id="JBHSAB010000021">
    <property type="protein sequence ID" value="MFC3909186.1"/>
    <property type="molecule type" value="Genomic_DNA"/>
</dbReference>
<keyword evidence="2" id="KW-1185">Reference proteome</keyword>
<proteinExistence type="predicted"/>
<organism evidence="1 2">
    <name type="scientific">Legionella dresdenensis</name>
    <dbReference type="NCBI Taxonomy" id="450200"/>
    <lineage>
        <taxon>Bacteria</taxon>
        <taxon>Pseudomonadati</taxon>
        <taxon>Pseudomonadota</taxon>
        <taxon>Gammaproteobacteria</taxon>
        <taxon>Legionellales</taxon>
        <taxon>Legionellaceae</taxon>
        <taxon>Legionella</taxon>
    </lineage>
</organism>
<sequence>MKGSGLFNQFFDYIYKIINITQFTQLIAQTHGFIHNSVKDYLQSKKNVLVKSEDFIAFLQALEQKNKLYIIHLLIDGNNAAQLLSLLNEDEKKVFDYKTLISIMIINDRNRNIIVELEKVVGLMPPDNREHVKQQIFTHLKNNYGHYSKNYSDALIALLKHFPTNDIFLFTLEATNRLDSHTRRIFESLPFADLFLPANLELPQYRQLPAAALAFYLEQITEPEVLKWIVFFKDRNSECLLDILAKRPRSLRYLPLFTKRLPELEQEQQWDVNSKVKAGLDSILSQNNLMDTDPQCVVELFKLLPVDERYPVFAENPQLLQTVGSSGEAFFKQIAELLPRKSIVNFVNQPYRAYDCTYETTLSARLPQHAIAYLPPVLTPDTILIMRKGMCKDFDTAKMNLGVLAAKAPYQRSIQMLKNVSQRADKNQFHEIMKKLAGINTLINADHVRKVIEAVDPELLPKAVAGLSNSKEQLMADLEAYKVNREQRTSKEYYCAPFSRFFGGYSKTEKFAVVDKIIKRCNGEAVGFTYLDKAIALEGDLGITIKPYLGNKSLIEFLNELPIQQNLVAPQ</sequence>
<name>A0ABV8CG68_9GAMM</name>
<accession>A0ABV8CG68</accession>
<reference evidence="2" key="1">
    <citation type="journal article" date="2019" name="Int. J. Syst. Evol. Microbiol.">
        <title>The Global Catalogue of Microorganisms (GCM) 10K type strain sequencing project: providing services to taxonomists for standard genome sequencing and annotation.</title>
        <authorList>
            <consortium name="The Broad Institute Genomics Platform"/>
            <consortium name="The Broad Institute Genome Sequencing Center for Infectious Disease"/>
            <person name="Wu L."/>
            <person name="Ma J."/>
        </authorList>
    </citation>
    <scope>NUCLEOTIDE SEQUENCE [LARGE SCALE GENOMIC DNA]</scope>
    <source>
        <strain evidence="2">CCUG 59858</strain>
    </source>
</reference>
<dbReference type="Proteomes" id="UP001595758">
    <property type="component" value="Unassembled WGS sequence"/>
</dbReference>